<evidence type="ECO:0000259" key="1">
    <source>
        <dbReference type="Pfam" id="PF01936"/>
    </source>
</evidence>
<dbReference type="GO" id="GO:0004540">
    <property type="term" value="F:RNA nuclease activity"/>
    <property type="evidence" value="ECO:0007669"/>
    <property type="project" value="InterPro"/>
</dbReference>
<dbReference type="InterPro" id="IPR047140">
    <property type="entry name" value="LabA"/>
</dbReference>
<dbReference type="CDD" id="cd10911">
    <property type="entry name" value="PIN_LabA"/>
    <property type="match status" value="1"/>
</dbReference>
<dbReference type="PANTHER" id="PTHR35458:SF2">
    <property type="entry name" value="SLR0755 PROTEIN"/>
    <property type="match status" value="1"/>
</dbReference>
<feature type="domain" description="NYN" evidence="1">
    <location>
        <begin position="6"/>
        <end position="166"/>
    </location>
</feature>
<proteinExistence type="predicted"/>
<dbReference type="EMBL" id="PCWR01000015">
    <property type="protein sequence ID" value="PIR07531.1"/>
    <property type="molecule type" value="Genomic_DNA"/>
</dbReference>
<dbReference type="Gene3D" id="3.40.50.1010">
    <property type="entry name" value="5'-nuclease"/>
    <property type="match status" value="1"/>
</dbReference>
<protein>
    <recommendedName>
        <fullName evidence="1">NYN domain-containing protein</fullName>
    </recommendedName>
</protein>
<dbReference type="InterPro" id="IPR021139">
    <property type="entry name" value="NYN"/>
</dbReference>
<gene>
    <name evidence="2" type="ORF">COV54_00545</name>
</gene>
<evidence type="ECO:0000313" key="2">
    <source>
        <dbReference type="EMBL" id="PIR07531.1"/>
    </source>
</evidence>
<accession>A0A2H0NF66</accession>
<evidence type="ECO:0000313" key="3">
    <source>
        <dbReference type="Proteomes" id="UP000228867"/>
    </source>
</evidence>
<dbReference type="Proteomes" id="UP000228867">
    <property type="component" value="Unassembled WGS sequence"/>
</dbReference>
<dbReference type="Pfam" id="PF01936">
    <property type="entry name" value="NYN"/>
    <property type="match status" value="1"/>
</dbReference>
<dbReference type="AlphaFoldDB" id="A0A2H0NF66"/>
<dbReference type="PANTHER" id="PTHR35458">
    <property type="entry name" value="SLR0755 PROTEIN"/>
    <property type="match status" value="1"/>
</dbReference>
<sequence>MVEKTKTKVYIDGANMFYTQRKLDWSFDWKKVKNYIETNKEVIEWKYYVGVKDDDEKIQKYLRYLNAVGFNTFTKPLKKIRISDNETLFEIYKTDYIYKANFDVEITTDILLDKARIDEIIIFSGDSDFQYLVRKLKDAGKKVSVYSSRKTISWELKLEASNIFYLEDIKNQIKRE</sequence>
<reference evidence="2 3" key="1">
    <citation type="submission" date="2017-09" db="EMBL/GenBank/DDBJ databases">
        <title>Depth-based differentiation of microbial function through sediment-hosted aquifers and enrichment of novel symbionts in the deep terrestrial subsurface.</title>
        <authorList>
            <person name="Probst A.J."/>
            <person name="Ladd B."/>
            <person name="Jarett J.K."/>
            <person name="Geller-Mcgrath D.E."/>
            <person name="Sieber C.M."/>
            <person name="Emerson J.B."/>
            <person name="Anantharaman K."/>
            <person name="Thomas B.C."/>
            <person name="Malmstrom R."/>
            <person name="Stieglmeier M."/>
            <person name="Klingl A."/>
            <person name="Woyke T."/>
            <person name="Ryan C.M."/>
            <person name="Banfield J.F."/>
        </authorList>
    </citation>
    <scope>NUCLEOTIDE SEQUENCE [LARGE SCALE GENOMIC DNA]</scope>
    <source>
        <strain evidence="2">CG11_big_fil_rev_8_21_14_0_20_38_23</strain>
    </source>
</reference>
<comment type="caution">
    <text evidence="2">The sequence shown here is derived from an EMBL/GenBank/DDBJ whole genome shotgun (WGS) entry which is preliminary data.</text>
</comment>
<name>A0A2H0NF66_9BACT</name>
<organism evidence="2 3">
    <name type="scientific">Candidatus Jorgensenbacteria bacterium CG11_big_fil_rev_8_21_14_0_20_38_23</name>
    <dbReference type="NCBI Taxonomy" id="1974594"/>
    <lineage>
        <taxon>Bacteria</taxon>
        <taxon>Candidatus Joergenseniibacteriota</taxon>
    </lineage>
</organism>